<sequence>MTGIKISHSTLHRLVKKQDLDLPESRLGIQEVSLDAGKIRLRTEEKGKACEWKDYKAVCLNGTYIGAFFQENQVLIDWINSQKLLNPFFCTGDGHQGIWNIFEELGEPAQRREILDWYHLKENLYKVGGSLKRLEKGEKLLWSGKVAETLDLFRGLKKKVAQNFCNYIETHNKRIINYDYYQKERISSLGSGAIESGIKQIGMRVKLSGSQWNIENVPKILSLRCAYLNGMLY</sequence>
<reference evidence="2" key="1">
    <citation type="journal article" date="2011" name="Proc. Natl. Acad. Sci. U.S.A.">
        <title>Genomic insights into the physiology and ecology of the marine filamentous cyanobacterium Lyngbya majuscula.</title>
        <authorList>
            <person name="Jones A.C."/>
            <person name="Monroe E.A."/>
            <person name="Podell S."/>
            <person name="Hess W.R."/>
            <person name="Klages S."/>
            <person name="Esquenazi E."/>
            <person name="Niessen S."/>
            <person name="Hoover H."/>
            <person name="Rothmann M."/>
            <person name="Lasken R.S."/>
            <person name="Yates J.R.III."/>
            <person name="Reinhardt R."/>
            <person name="Kube M."/>
            <person name="Burkart M.D."/>
            <person name="Allen E.E."/>
            <person name="Dorrestein P.C."/>
            <person name="Gerwick W.H."/>
            <person name="Gerwick L."/>
        </authorList>
    </citation>
    <scope>NUCLEOTIDE SEQUENCE [LARGE SCALE GENOMIC DNA]</scope>
    <source>
        <strain evidence="2">3L</strain>
    </source>
</reference>
<dbReference type="AlphaFoldDB" id="F4Y328"/>
<evidence type="ECO:0008006" key="3">
    <source>
        <dbReference type="Google" id="ProtNLM"/>
    </source>
</evidence>
<gene>
    <name evidence="1" type="ORF">LYNGBM3L_70790</name>
</gene>
<organism evidence="1 2">
    <name type="scientific">Moorena producens 3L</name>
    <dbReference type="NCBI Taxonomy" id="489825"/>
    <lineage>
        <taxon>Bacteria</taxon>
        <taxon>Bacillati</taxon>
        <taxon>Cyanobacteriota</taxon>
        <taxon>Cyanophyceae</taxon>
        <taxon>Coleofasciculales</taxon>
        <taxon>Coleofasciculaceae</taxon>
        <taxon>Moorena</taxon>
    </lineage>
</organism>
<dbReference type="EMBL" id="GL890972">
    <property type="protein sequence ID" value="EGJ28749.1"/>
    <property type="molecule type" value="Genomic_DNA"/>
</dbReference>
<evidence type="ECO:0000313" key="2">
    <source>
        <dbReference type="Proteomes" id="UP000003959"/>
    </source>
</evidence>
<dbReference type="HOGENOM" id="CLU_067305_0_0_3"/>
<protein>
    <recommendedName>
        <fullName evidence="3">Transposase</fullName>
    </recommendedName>
</protein>
<dbReference type="eggNOG" id="COG3464">
    <property type="taxonomic scope" value="Bacteria"/>
</dbReference>
<dbReference type="Proteomes" id="UP000003959">
    <property type="component" value="Unassembled WGS sequence"/>
</dbReference>
<evidence type="ECO:0000313" key="1">
    <source>
        <dbReference type="EMBL" id="EGJ28749.1"/>
    </source>
</evidence>
<keyword evidence="2" id="KW-1185">Reference proteome</keyword>
<proteinExistence type="predicted"/>
<dbReference type="NCBIfam" id="NF033572">
    <property type="entry name" value="transpos_ISKra4"/>
    <property type="match status" value="1"/>
</dbReference>
<name>F4Y328_9CYAN</name>
<accession>F4Y328</accession>